<proteinExistence type="predicted"/>
<evidence type="ECO:0000256" key="3">
    <source>
        <dbReference type="ARBA" id="ARBA00023163"/>
    </source>
</evidence>
<dbReference type="SMART" id="SM00342">
    <property type="entry name" value="HTH_ARAC"/>
    <property type="match status" value="1"/>
</dbReference>
<feature type="domain" description="HTH araC/xylS-type" evidence="4">
    <location>
        <begin position="173"/>
        <end position="304"/>
    </location>
</feature>
<evidence type="ECO:0000313" key="6">
    <source>
        <dbReference type="Proteomes" id="UP001614394"/>
    </source>
</evidence>
<dbReference type="InterPro" id="IPR046532">
    <property type="entry name" value="DUF6597"/>
</dbReference>
<evidence type="ECO:0000259" key="4">
    <source>
        <dbReference type="PROSITE" id="PS01124"/>
    </source>
</evidence>
<comment type="caution">
    <text evidence="5">The sequence shown here is derived from an EMBL/GenBank/DDBJ whole genome shotgun (WGS) entry which is preliminary data.</text>
</comment>
<dbReference type="PROSITE" id="PS01124">
    <property type="entry name" value="HTH_ARAC_FAMILY_2"/>
    <property type="match status" value="1"/>
</dbReference>
<protein>
    <submittedName>
        <fullName evidence="5">DUF6597 domain-containing transcriptional factor</fullName>
    </submittedName>
</protein>
<keyword evidence="1" id="KW-0805">Transcription regulation</keyword>
<dbReference type="Pfam" id="PF20240">
    <property type="entry name" value="DUF6597"/>
    <property type="match status" value="1"/>
</dbReference>
<dbReference type="PANTHER" id="PTHR46796:SF15">
    <property type="entry name" value="BLL1074 PROTEIN"/>
    <property type="match status" value="1"/>
</dbReference>
<keyword evidence="2" id="KW-0238">DNA-binding</keyword>
<organism evidence="5 6">
    <name type="scientific">Streptomyces fildesensis</name>
    <dbReference type="NCBI Taxonomy" id="375757"/>
    <lineage>
        <taxon>Bacteria</taxon>
        <taxon>Bacillati</taxon>
        <taxon>Actinomycetota</taxon>
        <taxon>Actinomycetes</taxon>
        <taxon>Kitasatosporales</taxon>
        <taxon>Streptomycetaceae</taxon>
        <taxon>Streptomyces</taxon>
    </lineage>
</organism>
<dbReference type="Gene3D" id="1.10.10.60">
    <property type="entry name" value="Homeodomain-like"/>
    <property type="match status" value="1"/>
</dbReference>
<dbReference type="PANTHER" id="PTHR46796">
    <property type="entry name" value="HTH-TYPE TRANSCRIPTIONAL ACTIVATOR RHAS-RELATED"/>
    <property type="match status" value="1"/>
</dbReference>
<dbReference type="InterPro" id="IPR050204">
    <property type="entry name" value="AraC_XylS_family_regulators"/>
</dbReference>
<gene>
    <name evidence="5" type="ORF">ACIGXA_15860</name>
</gene>
<sequence length="331" mass="35534">MDSGRTATAPSGVIDEAVQCLPAPALRPYIAGYCGYRQHGVPPTRHRGMPSPFLTLIFTLDDPLTVELHPDPRQAPARYDALVGGLHTTSALITHGGRQSGIQVALSPLGARALLHLPAGELANADIPADAVLGRLADEVRARLRDAPDWRQRFAVLDRVLWRYARPESAVPPQVVRAWDLLLRSRGAMSASALAKDVGWSGRHLAGRFHTEIGLSPKAAARVIRFDRARRLLVVRACGRGGDVPAGDVLAGRDGVDGPAGAYRPRSPNGLADLAADCGYFDQAHLAREFRSLAGCAPSRWLAEEFRNVQAFTAPSAAEWTADEDSGAVHH</sequence>
<name>A0ABW8C6E9_9ACTN</name>
<dbReference type="Proteomes" id="UP001614394">
    <property type="component" value="Unassembled WGS sequence"/>
</dbReference>
<dbReference type="RefSeq" id="WP_399649068.1">
    <property type="nucleotide sequence ID" value="NZ_JBITYG010000004.1"/>
</dbReference>
<keyword evidence="3" id="KW-0804">Transcription</keyword>
<dbReference type="InterPro" id="IPR018060">
    <property type="entry name" value="HTH_AraC"/>
</dbReference>
<accession>A0ABW8C6E9</accession>
<dbReference type="EMBL" id="JBITYG010000004">
    <property type="protein sequence ID" value="MFI9101992.1"/>
    <property type="molecule type" value="Genomic_DNA"/>
</dbReference>
<evidence type="ECO:0000313" key="5">
    <source>
        <dbReference type="EMBL" id="MFI9101992.1"/>
    </source>
</evidence>
<evidence type="ECO:0000256" key="1">
    <source>
        <dbReference type="ARBA" id="ARBA00023015"/>
    </source>
</evidence>
<keyword evidence="6" id="KW-1185">Reference proteome</keyword>
<evidence type="ECO:0000256" key="2">
    <source>
        <dbReference type="ARBA" id="ARBA00023125"/>
    </source>
</evidence>
<reference evidence="5 6" key="1">
    <citation type="submission" date="2024-10" db="EMBL/GenBank/DDBJ databases">
        <title>The Natural Products Discovery Center: Release of the First 8490 Sequenced Strains for Exploring Actinobacteria Biosynthetic Diversity.</title>
        <authorList>
            <person name="Kalkreuter E."/>
            <person name="Kautsar S.A."/>
            <person name="Yang D."/>
            <person name="Bader C.D."/>
            <person name="Teijaro C.N."/>
            <person name="Fluegel L."/>
            <person name="Davis C.M."/>
            <person name="Simpson J.R."/>
            <person name="Lauterbach L."/>
            <person name="Steele A.D."/>
            <person name="Gui C."/>
            <person name="Meng S."/>
            <person name="Li G."/>
            <person name="Viehrig K."/>
            <person name="Ye F."/>
            <person name="Su P."/>
            <person name="Kiefer A.F."/>
            <person name="Nichols A."/>
            <person name="Cepeda A.J."/>
            <person name="Yan W."/>
            <person name="Fan B."/>
            <person name="Jiang Y."/>
            <person name="Adhikari A."/>
            <person name="Zheng C.-J."/>
            <person name="Schuster L."/>
            <person name="Cowan T.M."/>
            <person name="Smanski M.J."/>
            <person name="Chevrette M.G."/>
            <person name="De Carvalho L.P.S."/>
            <person name="Shen B."/>
        </authorList>
    </citation>
    <scope>NUCLEOTIDE SEQUENCE [LARGE SCALE GENOMIC DNA]</scope>
    <source>
        <strain evidence="5 6">NPDC053399</strain>
    </source>
</reference>